<keyword evidence="1" id="KW-1133">Transmembrane helix</keyword>
<feature type="transmembrane region" description="Helical" evidence="1">
    <location>
        <begin position="71"/>
        <end position="94"/>
    </location>
</feature>
<comment type="caution">
    <text evidence="2">The sequence shown here is derived from an EMBL/GenBank/DDBJ whole genome shotgun (WGS) entry which is preliminary data.</text>
</comment>
<evidence type="ECO:0000256" key="1">
    <source>
        <dbReference type="SAM" id="Phobius"/>
    </source>
</evidence>
<gene>
    <name evidence="2" type="ORF">ACZ11_07005</name>
</gene>
<dbReference type="EMBL" id="LFXJ01000005">
    <property type="protein sequence ID" value="KMY31923.1"/>
    <property type="molecule type" value="Genomic_DNA"/>
</dbReference>
<accession>A0A0K9FCH4</accession>
<feature type="transmembrane region" description="Helical" evidence="1">
    <location>
        <begin position="33"/>
        <end position="51"/>
    </location>
</feature>
<dbReference type="PATRIC" id="fig|582475.4.peg.884"/>
<protein>
    <submittedName>
        <fullName evidence="2">Uncharacterized protein</fullName>
    </submittedName>
</protein>
<keyword evidence="1" id="KW-0812">Transmembrane</keyword>
<organism evidence="2 3">
    <name type="scientific">Lysinibacillus xylanilyticus</name>
    <dbReference type="NCBI Taxonomy" id="582475"/>
    <lineage>
        <taxon>Bacteria</taxon>
        <taxon>Bacillati</taxon>
        <taxon>Bacillota</taxon>
        <taxon>Bacilli</taxon>
        <taxon>Bacillales</taxon>
        <taxon>Bacillaceae</taxon>
        <taxon>Lysinibacillus</taxon>
    </lineage>
</organism>
<name>A0A0K9FCH4_9BACI</name>
<dbReference type="Proteomes" id="UP000037326">
    <property type="component" value="Unassembled WGS sequence"/>
</dbReference>
<keyword evidence="1" id="KW-0472">Membrane</keyword>
<reference evidence="3" key="1">
    <citation type="submission" date="2015-07" db="EMBL/GenBank/DDBJ databases">
        <authorList>
            <person name="Liu B."/>
            <person name="Wang J."/>
            <person name="Zhu Y."/>
            <person name="Liu G."/>
            <person name="Chen Q."/>
            <person name="Lan J."/>
            <person name="Che J."/>
            <person name="Ge C."/>
            <person name="Shi H."/>
            <person name="Pan Z."/>
            <person name="Liu X."/>
        </authorList>
    </citation>
    <scope>NUCLEOTIDE SEQUENCE [LARGE SCALE GENOMIC DNA]</scope>
    <source>
        <strain evidence="3">DSM 23493</strain>
    </source>
</reference>
<sequence>MKKYLEKYAMGMIMATILFFIEEGPGLPLHLPIWKQLIVSFIILPSMWYLLERTNDNHSDIDTPYFTWQKFRLLLSLLLGIIATFIAADLLGYIKYVK</sequence>
<proteinExistence type="predicted"/>
<dbReference type="GeneID" id="96598021"/>
<evidence type="ECO:0000313" key="3">
    <source>
        <dbReference type="Proteomes" id="UP000037326"/>
    </source>
</evidence>
<evidence type="ECO:0000313" key="2">
    <source>
        <dbReference type="EMBL" id="KMY31923.1"/>
    </source>
</evidence>
<dbReference type="AlphaFoldDB" id="A0A0K9FCH4"/>
<dbReference type="RefSeq" id="WP_049664800.1">
    <property type="nucleotide sequence ID" value="NZ_LFXJ01000005.1"/>
</dbReference>
<feature type="transmembrane region" description="Helical" evidence="1">
    <location>
        <begin position="5"/>
        <end position="21"/>
    </location>
</feature>
<dbReference type="OrthoDB" id="9878773at2"/>